<reference evidence="3" key="1">
    <citation type="journal article" date="2019" name="Int. J. Syst. Evol. Microbiol.">
        <title>The Global Catalogue of Microorganisms (GCM) 10K type strain sequencing project: providing services to taxonomists for standard genome sequencing and annotation.</title>
        <authorList>
            <consortium name="The Broad Institute Genomics Platform"/>
            <consortium name="The Broad Institute Genome Sequencing Center for Infectious Disease"/>
            <person name="Wu L."/>
            <person name="Ma J."/>
        </authorList>
    </citation>
    <scope>NUCLEOTIDE SEQUENCE [LARGE SCALE GENOMIC DNA]</scope>
    <source>
        <strain evidence="3">CGMCC 1.15959</strain>
    </source>
</reference>
<feature type="compositionally biased region" description="Basic and acidic residues" evidence="1">
    <location>
        <begin position="46"/>
        <end position="61"/>
    </location>
</feature>
<keyword evidence="3" id="KW-1185">Reference proteome</keyword>
<comment type="caution">
    <text evidence="2">The sequence shown here is derived from an EMBL/GenBank/DDBJ whole genome shotgun (WGS) entry which is preliminary data.</text>
</comment>
<gene>
    <name evidence="2" type="ORF">GCM10011515_06230</name>
</gene>
<proteinExistence type="predicted"/>
<protein>
    <submittedName>
        <fullName evidence="2">Uncharacterized protein</fullName>
    </submittedName>
</protein>
<sequence>MEASASAPDPARAAKASDWAVTLHPGSTLNETSITPDAVPACDGEATMRRTPDKEPKKIADFRIPAASVRQRG</sequence>
<organism evidence="2 3">
    <name type="scientific">Tsuneonella deserti</name>
    <dbReference type="NCBI Taxonomy" id="2035528"/>
    <lineage>
        <taxon>Bacteria</taxon>
        <taxon>Pseudomonadati</taxon>
        <taxon>Pseudomonadota</taxon>
        <taxon>Alphaproteobacteria</taxon>
        <taxon>Sphingomonadales</taxon>
        <taxon>Erythrobacteraceae</taxon>
        <taxon>Tsuneonella</taxon>
    </lineage>
</organism>
<evidence type="ECO:0000313" key="2">
    <source>
        <dbReference type="EMBL" id="GGD89299.1"/>
    </source>
</evidence>
<name>A0ABQ1S1I2_9SPHN</name>
<dbReference type="Proteomes" id="UP000619041">
    <property type="component" value="Unassembled WGS sequence"/>
</dbReference>
<feature type="compositionally biased region" description="Polar residues" evidence="1">
    <location>
        <begin position="26"/>
        <end position="35"/>
    </location>
</feature>
<evidence type="ECO:0000256" key="1">
    <source>
        <dbReference type="SAM" id="MobiDB-lite"/>
    </source>
</evidence>
<evidence type="ECO:0000313" key="3">
    <source>
        <dbReference type="Proteomes" id="UP000619041"/>
    </source>
</evidence>
<feature type="region of interest" description="Disordered" evidence="1">
    <location>
        <begin position="26"/>
        <end position="73"/>
    </location>
</feature>
<dbReference type="EMBL" id="BMKL01000001">
    <property type="protein sequence ID" value="GGD89299.1"/>
    <property type="molecule type" value="Genomic_DNA"/>
</dbReference>
<accession>A0ABQ1S1I2</accession>